<organism evidence="1 2">
    <name type="scientific">Arthrobacter deserti</name>
    <dbReference type="NCBI Taxonomy" id="1742687"/>
    <lineage>
        <taxon>Bacteria</taxon>
        <taxon>Bacillati</taxon>
        <taxon>Actinomycetota</taxon>
        <taxon>Actinomycetes</taxon>
        <taxon>Micrococcales</taxon>
        <taxon>Micrococcaceae</taxon>
        <taxon>Arthrobacter</taxon>
    </lineage>
</organism>
<evidence type="ECO:0000313" key="2">
    <source>
        <dbReference type="Proteomes" id="UP000523795"/>
    </source>
</evidence>
<protein>
    <submittedName>
        <fullName evidence="1">Uncharacterized protein</fullName>
    </submittedName>
</protein>
<reference evidence="1 2" key="1">
    <citation type="submission" date="2020-04" db="EMBL/GenBank/DDBJ databases">
        <authorList>
            <person name="Liu S."/>
        </authorList>
    </citation>
    <scope>NUCLEOTIDE SEQUENCE [LARGE SCALE GENOMIC DNA]</scope>
    <source>
        <strain evidence="1 2">CGMCC 1.15091</strain>
    </source>
</reference>
<keyword evidence="2" id="KW-1185">Reference proteome</keyword>
<accession>A0ABX1JRX5</accession>
<dbReference type="EMBL" id="JAAZSR010000379">
    <property type="protein sequence ID" value="NKX52029.1"/>
    <property type="molecule type" value="Genomic_DNA"/>
</dbReference>
<evidence type="ECO:0000313" key="1">
    <source>
        <dbReference type="EMBL" id="NKX52029.1"/>
    </source>
</evidence>
<proteinExistence type="predicted"/>
<sequence length="128" mass="13808">MRPNAGSPPILEAVRTGGPSTAMTLISTGRAGTARHRRDIAALFHAIADAPHGSRSPGGHWHGELDRHYECALAAHMACIGAERAAKLTAVPGPFAAKVIPQLFPRELPVFVVVWSGLYQRSPRNWDR</sequence>
<comment type="caution">
    <text evidence="1">The sequence shown here is derived from an EMBL/GenBank/DDBJ whole genome shotgun (WGS) entry which is preliminary data.</text>
</comment>
<name>A0ABX1JRX5_9MICC</name>
<feature type="non-terminal residue" evidence="1">
    <location>
        <position position="128"/>
    </location>
</feature>
<gene>
    <name evidence="1" type="ORF">HER39_15935</name>
</gene>
<dbReference type="Proteomes" id="UP000523795">
    <property type="component" value="Unassembled WGS sequence"/>
</dbReference>